<evidence type="ECO:0000313" key="2">
    <source>
        <dbReference type="EMBL" id="OQV13334.1"/>
    </source>
</evidence>
<name>A0A1W0WDP9_HYPEX</name>
<dbReference type="PANTHER" id="PTHR13568">
    <property type="entry name" value="FAM11A, B PROTEIN"/>
    <property type="match status" value="1"/>
</dbReference>
<proteinExistence type="predicted"/>
<gene>
    <name evidence="2" type="ORF">BV898_12445</name>
</gene>
<feature type="transmembrane region" description="Helical" evidence="1">
    <location>
        <begin position="112"/>
        <end position="134"/>
    </location>
</feature>
<evidence type="ECO:0000313" key="3">
    <source>
        <dbReference type="Proteomes" id="UP000192578"/>
    </source>
</evidence>
<keyword evidence="1" id="KW-0472">Membrane</keyword>
<dbReference type="Pfam" id="PF10269">
    <property type="entry name" value="Tmemb_185A"/>
    <property type="match status" value="1"/>
</dbReference>
<dbReference type="InterPro" id="IPR019396">
    <property type="entry name" value="TM_Fragile-X-F-assoc"/>
</dbReference>
<feature type="transmembrane region" description="Helical" evidence="1">
    <location>
        <begin position="38"/>
        <end position="66"/>
    </location>
</feature>
<dbReference type="AlphaFoldDB" id="A0A1W0WDP9"/>
<reference evidence="3" key="1">
    <citation type="submission" date="2017-01" db="EMBL/GenBank/DDBJ databases">
        <title>Comparative genomics of anhydrobiosis in the tardigrade Hypsibius dujardini.</title>
        <authorList>
            <person name="Yoshida Y."/>
            <person name="Koutsovoulos G."/>
            <person name="Laetsch D."/>
            <person name="Stevens L."/>
            <person name="Kumar S."/>
            <person name="Horikawa D."/>
            <person name="Ishino K."/>
            <person name="Komine S."/>
            <person name="Tomita M."/>
            <person name="Blaxter M."/>
            <person name="Arakawa K."/>
        </authorList>
    </citation>
    <scope>NUCLEOTIDE SEQUENCE [LARGE SCALE GENOMIC DNA]</scope>
    <source>
        <strain evidence="3">Z151</strain>
    </source>
</reference>
<feature type="transmembrane region" description="Helical" evidence="1">
    <location>
        <begin position="175"/>
        <end position="197"/>
    </location>
</feature>
<keyword evidence="1 2" id="KW-0812">Transmembrane</keyword>
<accession>A0A1W0WDP9</accession>
<comment type="caution">
    <text evidence="2">The sequence shown here is derived from an EMBL/GenBank/DDBJ whole genome shotgun (WGS) entry which is preliminary data.</text>
</comment>
<sequence>MELPKLFQDFNHSKFVVHLSLFFFVFLFALRLDETITWNYWIVFSPIWIWKCLVFLGAVVGTVVWFKCPQTRRDNEGVTQFRAMWLTVTVHCFLLLFELLACEQLEYPSHRWILVFLPLTFVSLLSFFVCVWSLKRERPFELEMFCAVNVVQFVFLALRLDEIVIWSWVVVFIPLWILTAVTLVGVTYSIIFACLVMRSSHNIAPEQRWGALRSAFTSTIIVLPLLATEVLLVYKLDGLAPISFLICAVPLLVALTNLMFMACGTRGGNKWFFGLQKDFCHSLLSSCPCLREYGNIAIASNARRTGTEEEVASLHEVWESRMDPTKMAKIVHNKPAAVAYIPIETPD</sequence>
<dbReference type="EMBL" id="MTYJ01000126">
    <property type="protein sequence ID" value="OQV13334.1"/>
    <property type="molecule type" value="Genomic_DNA"/>
</dbReference>
<feature type="transmembrane region" description="Helical" evidence="1">
    <location>
        <begin position="209"/>
        <end position="227"/>
    </location>
</feature>
<dbReference type="OrthoDB" id="72976at2759"/>
<protein>
    <submittedName>
        <fullName evidence="2">Transmembrane protein 185A</fullName>
    </submittedName>
</protein>
<keyword evidence="1" id="KW-1133">Transmembrane helix</keyword>
<feature type="transmembrane region" description="Helical" evidence="1">
    <location>
        <begin position="239"/>
        <end position="260"/>
    </location>
</feature>
<keyword evidence="3" id="KW-1185">Reference proteome</keyword>
<feature type="transmembrane region" description="Helical" evidence="1">
    <location>
        <begin position="15"/>
        <end position="32"/>
    </location>
</feature>
<organism evidence="2 3">
    <name type="scientific">Hypsibius exemplaris</name>
    <name type="common">Freshwater tardigrade</name>
    <dbReference type="NCBI Taxonomy" id="2072580"/>
    <lineage>
        <taxon>Eukaryota</taxon>
        <taxon>Metazoa</taxon>
        <taxon>Ecdysozoa</taxon>
        <taxon>Tardigrada</taxon>
        <taxon>Eutardigrada</taxon>
        <taxon>Parachela</taxon>
        <taxon>Hypsibioidea</taxon>
        <taxon>Hypsibiidae</taxon>
        <taxon>Hypsibius</taxon>
    </lineage>
</organism>
<dbReference type="Proteomes" id="UP000192578">
    <property type="component" value="Unassembled WGS sequence"/>
</dbReference>
<dbReference type="PANTHER" id="PTHR13568:SF6">
    <property type="entry name" value="TRANSMEMBRANE PROTEIN 185A"/>
    <property type="match status" value="1"/>
</dbReference>
<feature type="transmembrane region" description="Helical" evidence="1">
    <location>
        <begin position="78"/>
        <end position="100"/>
    </location>
</feature>
<evidence type="ECO:0000256" key="1">
    <source>
        <dbReference type="SAM" id="Phobius"/>
    </source>
</evidence>